<name>A0A937HKL8_9PROT</name>
<reference evidence="1" key="1">
    <citation type="submission" date="2020-10" db="EMBL/GenBank/DDBJ databases">
        <title>Microbiome of the Black Sea water column analyzed by genome centric metagenomics.</title>
        <authorList>
            <person name="Cabello-Yeves P.J."/>
            <person name="Callieri C."/>
            <person name="Picazo A."/>
            <person name="Mehrshad M."/>
            <person name="Haro-Moreno J.M."/>
            <person name="Roda-Garcia J."/>
            <person name="Dzembekova N."/>
            <person name="Slabakova V."/>
            <person name="Slabakova N."/>
            <person name="Moncheva S."/>
            <person name="Rodriguez-Valera F."/>
        </authorList>
    </citation>
    <scope>NUCLEOTIDE SEQUENCE</scope>
    <source>
        <strain evidence="1">BS307-5m-G5</strain>
    </source>
</reference>
<dbReference type="AlphaFoldDB" id="A0A937HKL8"/>
<comment type="caution">
    <text evidence="1">The sequence shown here is derived from an EMBL/GenBank/DDBJ whole genome shotgun (WGS) entry which is preliminary data.</text>
</comment>
<gene>
    <name evidence="1" type="ORF">ISQ19_04470</name>
</gene>
<dbReference type="Proteomes" id="UP000785783">
    <property type="component" value="Unassembled WGS sequence"/>
</dbReference>
<sequence length="173" mass="19964">MSLSDDFLRLAEQLVRSNSSSKSPPQIDLRRAVSSAYYAVFHEFCLLFAEQFVCDGKKLTRAWLQTYRSLEHQQLKKRLLEIRQFSKLKDKQKKQRESKNADLNFPPALADLADIFAKLQDSRHEADYNPQSKFDRKETILSIESARGCIEKIRHLCGDGKSALAVFIGIKKR</sequence>
<protein>
    <submittedName>
        <fullName evidence="1">Uncharacterized protein</fullName>
    </submittedName>
</protein>
<dbReference type="Gene3D" id="1.20.120.330">
    <property type="entry name" value="Nucleotidyltransferases domain 2"/>
    <property type="match status" value="1"/>
</dbReference>
<evidence type="ECO:0000313" key="2">
    <source>
        <dbReference type="Proteomes" id="UP000785783"/>
    </source>
</evidence>
<proteinExistence type="predicted"/>
<organism evidence="1 2">
    <name type="scientific">PS1 clade bacterium</name>
    <dbReference type="NCBI Taxonomy" id="2175152"/>
    <lineage>
        <taxon>Bacteria</taxon>
        <taxon>Pseudomonadati</taxon>
        <taxon>Pseudomonadota</taxon>
        <taxon>Alphaproteobacteria</taxon>
        <taxon>PS1 clade</taxon>
    </lineage>
</organism>
<evidence type="ECO:0000313" key="1">
    <source>
        <dbReference type="EMBL" id="MBL6761933.1"/>
    </source>
</evidence>
<accession>A0A937HKL8</accession>
<dbReference type="EMBL" id="JADHOK010000050">
    <property type="protein sequence ID" value="MBL6761933.1"/>
    <property type="molecule type" value="Genomic_DNA"/>
</dbReference>